<comment type="caution">
    <text evidence="1">The sequence shown here is derived from an EMBL/GenBank/DDBJ whole genome shotgun (WGS) entry which is preliminary data.</text>
</comment>
<dbReference type="AlphaFoldDB" id="A0A423NH12"/>
<proteinExistence type="predicted"/>
<gene>
    <name evidence="1" type="ORF">BK672_04510</name>
</gene>
<reference evidence="1 2" key="1">
    <citation type="submission" date="2016-10" db="EMBL/GenBank/DDBJ databases">
        <title>Comparative genome analysis of multiple Pseudomonas spp. focuses on biocontrol and plant growth promoting traits.</title>
        <authorList>
            <person name="Tao X.-Y."/>
            <person name="Taylor C.G."/>
        </authorList>
    </citation>
    <scope>NUCLEOTIDE SEQUENCE [LARGE SCALE GENOMIC DNA]</scope>
    <source>
        <strain evidence="1 2">2F9</strain>
    </source>
</reference>
<evidence type="ECO:0000313" key="2">
    <source>
        <dbReference type="Proteomes" id="UP000283650"/>
    </source>
</evidence>
<sequence>MNTDKAFSAFLEIKRYAEANADSIITEQDARFQLIDRFLMEVLGWPRESFKTEPHLDEGRIDYLLQYGDRNRFVVEAKRSEISLVTTKQEKRAYYKYDGPAAKNAQATLRQAEMYCLDVGVQFCAITNGYEWVGHWPIRGDGRPKKDYKVATFPNLKSIEDDFSEFYELFSIEGVTQDLYKIYFHESEGVSVTQSELLQSAKIDSQSSMMRKTDLARDVDKVFSSFFSSMSGDHDPDMLINCFVESKESRETDVHLEKIAKNILDSISYVDSNPHYGLEADIRDAVASERGEFALIIGNKGAGKSTYIDRFFKVTLNDELRSKCLVLKIDLRDSPGSIEGITAWLDARLASICEQALFPNEPEYDDLRGVYWREYKRWSTGEMKELYITNKSQFKIDFGKHINKQRLERLDLYLSNLLWHCVGARQLMPCLVFDNADHFSREFQEAVFQYAQAIFRSIKKSFVICPVTDRTIWQLSKHGPFQSYNYKAFYLPTPSTKEILQKRAAFVQAKLGDNDAGQATRYFLAKGIRVGLQDLKAFVACIETIFIEAEYISRLISSLCNYDIRRSLELTRKTLLSPHIAIEDLIKTYMSQGHRLRIPTSKIKKAIYLGDYTSFSQEDNAFILNMYAIHADHIFSPLARLSIMQVLKNKSAVTDDIESKYLEVNLLMDYLEPIGFARKITRRHLDALFSYRLIEAYDPTMETLEDNTRVKITPSGLIHIELASDDATYVEHVGLSTPIRSCDALYKIRNLLNSKKLDAGDWAYLAGMFVEYLITQDEIFCPSASALSGQGVIRSSLRHHFRAEVKNGYR</sequence>
<dbReference type="EMBL" id="MOBY01000002">
    <property type="protein sequence ID" value="RON97566.1"/>
    <property type="molecule type" value="Genomic_DNA"/>
</dbReference>
<accession>A0A423NH12</accession>
<evidence type="ECO:0008006" key="3">
    <source>
        <dbReference type="Google" id="ProtNLM"/>
    </source>
</evidence>
<evidence type="ECO:0000313" key="1">
    <source>
        <dbReference type="EMBL" id="RON97566.1"/>
    </source>
</evidence>
<dbReference type="Proteomes" id="UP000283650">
    <property type="component" value="Unassembled WGS sequence"/>
</dbReference>
<protein>
    <recommendedName>
        <fullName evidence="3">Type I restriction enzyme R protein N-terminal domain-containing protein</fullName>
    </recommendedName>
</protein>
<dbReference type="RefSeq" id="WP_123374937.1">
    <property type="nucleotide sequence ID" value="NZ_MOBY01000002.1"/>
</dbReference>
<name>A0A423NH12_PSEFL</name>
<organism evidence="1 2">
    <name type="scientific">Pseudomonas fluorescens</name>
    <dbReference type="NCBI Taxonomy" id="294"/>
    <lineage>
        <taxon>Bacteria</taxon>
        <taxon>Pseudomonadati</taxon>
        <taxon>Pseudomonadota</taxon>
        <taxon>Gammaproteobacteria</taxon>
        <taxon>Pseudomonadales</taxon>
        <taxon>Pseudomonadaceae</taxon>
        <taxon>Pseudomonas</taxon>
    </lineage>
</organism>
<dbReference type="InterPro" id="IPR027417">
    <property type="entry name" value="P-loop_NTPase"/>
</dbReference>
<dbReference type="SUPFAM" id="SSF52540">
    <property type="entry name" value="P-loop containing nucleoside triphosphate hydrolases"/>
    <property type="match status" value="1"/>
</dbReference>